<accession>A0ABQ1KYF3</accession>
<protein>
    <recommendedName>
        <fullName evidence="3">50S ribosomal protein L34</fullName>
    </recommendedName>
</protein>
<name>A0ABQ1KYF3_9RHOB</name>
<reference evidence="2" key="1">
    <citation type="journal article" date="2019" name="Int. J. Syst. Evol. Microbiol.">
        <title>The Global Catalogue of Microorganisms (GCM) 10K type strain sequencing project: providing services to taxonomists for standard genome sequencing and annotation.</title>
        <authorList>
            <consortium name="The Broad Institute Genomics Platform"/>
            <consortium name="The Broad Institute Genome Sequencing Center for Infectious Disease"/>
            <person name="Wu L."/>
            <person name="Ma J."/>
        </authorList>
    </citation>
    <scope>NUCLEOTIDE SEQUENCE [LARGE SCALE GENOMIC DNA]</scope>
    <source>
        <strain evidence="2">CGMCC 1.12478</strain>
    </source>
</reference>
<evidence type="ECO:0000313" key="2">
    <source>
        <dbReference type="Proteomes" id="UP000645462"/>
    </source>
</evidence>
<organism evidence="1 2">
    <name type="scientific">Marivita lacus</name>
    <dbReference type="NCBI Taxonomy" id="1323742"/>
    <lineage>
        <taxon>Bacteria</taxon>
        <taxon>Pseudomonadati</taxon>
        <taxon>Pseudomonadota</taxon>
        <taxon>Alphaproteobacteria</taxon>
        <taxon>Rhodobacterales</taxon>
        <taxon>Roseobacteraceae</taxon>
        <taxon>Marivita</taxon>
    </lineage>
</organism>
<dbReference type="Proteomes" id="UP000645462">
    <property type="component" value="Unassembled WGS sequence"/>
</dbReference>
<proteinExistence type="predicted"/>
<sequence length="80" mass="8638">MRALAVFDVKAARGANPQAIVRPVTALCRDRTAMAGLAGFFGRAARRKVARKERGLGFRIKMKGASDHATQRKRAADAIS</sequence>
<gene>
    <name evidence="1" type="ORF">GCM10011363_30270</name>
</gene>
<keyword evidence="2" id="KW-1185">Reference proteome</keyword>
<comment type="caution">
    <text evidence="1">The sequence shown here is derived from an EMBL/GenBank/DDBJ whole genome shotgun (WGS) entry which is preliminary data.</text>
</comment>
<dbReference type="EMBL" id="BMFC01000008">
    <property type="protein sequence ID" value="GGC11627.1"/>
    <property type="molecule type" value="Genomic_DNA"/>
</dbReference>
<evidence type="ECO:0008006" key="3">
    <source>
        <dbReference type="Google" id="ProtNLM"/>
    </source>
</evidence>
<evidence type="ECO:0000313" key="1">
    <source>
        <dbReference type="EMBL" id="GGC11627.1"/>
    </source>
</evidence>